<keyword evidence="1" id="KW-0812">Transmembrane</keyword>
<protein>
    <recommendedName>
        <fullName evidence="4">Integral membrane protein</fullName>
    </recommendedName>
</protein>
<organism evidence="2 3">
    <name type="scientific">Bombilactobacillus mellifer</name>
    <dbReference type="NCBI Taxonomy" id="1218492"/>
    <lineage>
        <taxon>Bacteria</taxon>
        <taxon>Bacillati</taxon>
        <taxon>Bacillota</taxon>
        <taxon>Bacilli</taxon>
        <taxon>Lactobacillales</taxon>
        <taxon>Lactobacillaceae</taxon>
        <taxon>Bombilactobacillus</taxon>
    </lineage>
</organism>
<evidence type="ECO:0000313" key="2">
    <source>
        <dbReference type="EMBL" id="KJY63350.1"/>
    </source>
</evidence>
<dbReference type="EMBL" id="JXJQ01000001">
    <property type="protein sequence ID" value="KJY63350.1"/>
    <property type="molecule type" value="Genomic_DNA"/>
</dbReference>
<keyword evidence="1" id="KW-1133">Transmembrane helix</keyword>
<name>A0A0F4LXK9_9LACO</name>
<gene>
    <name evidence="2" type="ORF">JG30_00290</name>
</gene>
<proteinExistence type="predicted"/>
<feature type="transmembrane region" description="Helical" evidence="1">
    <location>
        <begin position="93"/>
        <end position="112"/>
    </location>
</feature>
<dbReference type="HOGENOM" id="CLU_132636_0_0_9"/>
<sequence length="159" mass="18853">MDIFIDFFEVLGEWLLFTFPIYQGLIELYDYEHFLEDFSQSSQLSGKISPWYWLLPPVKIYLEKQRALKILKHVINGDENQFRTAMSFLDKATAWYFVSLGGWLNFVSAFYSWSEHLHWQHGEIIVLILVLCATATGIYLPIYRVGAHHQKVILEKFRR</sequence>
<keyword evidence="1" id="KW-0472">Membrane</keyword>
<dbReference type="OrthoDB" id="3231851at2"/>
<feature type="transmembrane region" description="Helical" evidence="1">
    <location>
        <begin position="124"/>
        <end position="142"/>
    </location>
</feature>
<dbReference type="RefSeq" id="WP_046315124.1">
    <property type="nucleotide sequence ID" value="NZ_JAMBKR010000003.1"/>
</dbReference>
<evidence type="ECO:0000313" key="3">
    <source>
        <dbReference type="Proteomes" id="UP000033558"/>
    </source>
</evidence>
<dbReference type="PATRIC" id="fig|1218492.5.peg.140"/>
<evidence type="ECO:0000256" key="1">
    <source>
        <dbReference type="SAM" id="Phobius"/>
    </source>
</evidence>
<comment type="caution">
    <text evidence="2">The sequence shown here is derived from an EMBL/GenBank/DDBJ whole genome shotgun (WGS) entry which is preliminary data.</text>
</comment>
<keyword evidence="3" id="KW-1185">Reference proteome</keyword>
<dbReference type="Proteomes" id="UP000033558">
    <property type="component" value="Unassembled WGS sequence"/>
</dbReference>
<evidence type="ECO:0008006" key="4">
    <source>
        <dbReference type="Google" id="ProtNLM"/>
    </source>
</evidence>
<dbReference type="AlphaFoldDB" id="A0A0F4LXK9"/>
<reference evidence="2 3" key="1">
    <citation type="submission" date="2015-01" db="EMBL/GenBank/DDBJ databases">
        <title>Comparative genomics of the lactic acid bacteria isolated from the honey bee gut.</title>
        <authorList>
            <person name="Ellegaard K.M."/>
            <person name="Tamarit D."/>
            <person name="Javelind E."/>
            <person name="Olofsson T."/>
            <person name="Andersson S.G."/>
            <person name="Vasquez A."/>
        </authorList>
    </citation>
    <scope>NUCLEOTIDE SEQUENCE [LARGE SCALE GENOMIC DNA]</scope>
    <source>
        <strain evidence="2 3">Bin4</strain>
    </source>
</reference>
<accession>A0A0F4LXK9</accession>